<organism evidence="3 4">
    <name type="scientific">Sphingomonas hankyongi</name>
    <dbReference type="NCBI Taxonomy" id="2908209"/>
    <lineage>
        <taxon>Bacteria</taxon>
        <taxon>Pseudomonadati</taxon>
        <taxon>Pseudomonadota</taxon>
        <taxon>Alphaproteobacteria</taxon>
        <taxon>Sphingomonadales</taxon>
        <taxon>Sphingomonadaceae</taxon>
        <taxon>Sphingomonas</taxon>
    </lineage>
</organism>
<accession>A0ABT0S5A8</accession>
<evidence type="ECO:0000256" key="1">
    <source>
        <dbReference type="SAM" id="MobiDB-lite"/>
    </source>
</evidence>
<dbReference type="InterPro" id="IPR021109">
    <property type="entry name" value="Peptidase_aspartic_dom_sf"/>
</dbReference>
<evidence type="ECO:0000313" key="3">
    <source>
        <dbReference type="EMBL" id="MCL6730977.1"/>
    </source>
</evidence>
<comment type="caution">
    <text evidence="3">The sequence shown here is derived from an EMBL/GenBank/DDBJ whole genome shotgun (WGS) entry which is preliminary data.</text>
</comment>
<dbReference type="Pfam" id="PF13650">
    <property type="entry name" value="Asp_protease_2"/>
    <property type="match status" value="2"/>
</dbReference>
<dbReference type="InterPro" id="IPR034122">
    <property type="entry name" value="Retropepsin-like_bacterial"/>
</dbReference>
<dbReference type="Proteomes" id="UP001165342">
    <property type="component" value="Unassembled WGS sequence"/>
</dbReference>
<protein>
    <submittedName>
        <fullName evidence="3">Retroviral-like aspartic protease family protein</fullName>
    </submittedName>
</protein>
<dbReference type="EMBL" id="JAMGBE010000004">
    <property type="protein sequence ID" value="MCL6730977.1"/>
    <property type="molecule type" value="Genomic_DNA"/>
</dbReference>
<proteinExistence type="predicted"/>
<dbReference type="Gene3D" id="2.40.70.10">
    <property type="entry name" value="Acid Proteases"/>
    <property type="match status" value="2"/>
</dbReference>
<feature type="chain" id="PRO_5046388180" evidence="2">
    <location>
        <begin position="27"/>
        <end position="358"/>
    </location>
</feature>
<keyword evidence="4" id="KW-1185">Reference proteome</keyword>
<dbReference type="InterPro" id="IPR001969">
    <property type="entry name" value="Aspartic_peptidase_AS"/>
</dbReference>
<dbReference type="PROSITE" id="PS00141">
    <property type="entry name" value="ASP_PROTEASE"/>
    <property type="match status" value="2"/>
</dbReference>
<dbReference type="RefSeq" id="WP_249832463.1">
    <property type="nucleotide sequence ID" value="NZ_JAMGBE010000004.1"/>
</dbReference>
<gene>
    <name evidence="3" type="ORF">LZ538_13095</name>
</gene>
<sequence>MSTPRYALVIAFGLMLSVSASQGAAAADPPKISKPKPAPPPGPQDTMELPPAYFDPSLAVGGEDVKAKKIETRLSVAVHVNGSGPYQFIVDSGADSSVVGLRIAKDLQLPLGTPAILNGMTSRNIVDRVKVDRLSIGSSTFTDLQLPALRESDLGGEGMIGIDALVQQRLLMDFEKRIIKVEDARIPARKYPNEIVITARRQRGQLILTHVTAAGLPLDAVIDTGSQITIGNLALRDKLIRGNRDKFVTIPVTGVTGATADLQLATIGELQLGPVIIRDVPMAFADVPPFKLFGLSNEPALLLGTDLLESFRRISLDFRARRVRFQLRSCASQGIIVSTSPDTFTRISSNGGLDVCGP</sequence>
<keyword evidence="2" id="KW-0732">Signal</keyword>
<feature type="signal peptide" evidence="2">
    <location>
        <begin position="1"/>
        <end position="26"/>
    </location>
</feature>
<evidence type="ECO:0000256" key="2">
    <source>
        <dbReference type="SAM" id="SignalP"/>
    </source>
</evidence>
<evidence type="ECO:0000313" key="4">
    <source>
        <dbReference type="Proteomes" id="UP001165342"/>
    </source>
</evidence>
<feature type="region of interest" description="Disordered" evidence="1">
    <location>
        <begin position="25"/>
        <end position="51"/>
    </location>
</feature>
<name>A0ABT0S5A8_9SPHN</name>
<dbReference type="CDD" id="cd05483">
    <property type="entry name" value="retropepsin_like_bacteria"/>
    <property type="match status" value="1"/>
</dbReference>
<dbReference type="SUPFAM" id="SSF50630">
    <property type="entry name" value="Acid proteases"/>
    <property type="match status" value="2"/>
</dbReference>
<reference evidence="3" key="1">
    <citation type="submission" date="2022-05" db="EMBL/GenBank/DDBJ databases">
        <authorList>
            <person name="Jo J.-H."/>
            <person name="Im W.-T."/>
        </authorList>
    </citation>
    <scope>NUCLEOTIDE SEQUENCE</scope>
    <source>
        <strain evidence="3">SE220</strain>
    </source>
</reference>